<evidence type="ECO:0000313" key="3">
    <source>
        <dbReference type="EMBL" id="KAJ7775389.1"/>
    </source>
</evidence>
<keyword evidence="2" id="KW-0732">Signal</keyword>
<dbReference type="EMBL" id="JARKIB010000010">
    <property type="protein sequence ID" value="KAJ7775389.1"/>
    <property type="molecule type" value="Genomic_DNA"/>
</dbReference>
<evidence type="ECO:0000313" key="4">
    <source>
        <dbReference type="Proteomes" id="UP001215598"/>
    </source>
</evidence>
<protein>
    <recommendedName>
        <fullName evidence="5">Secreted protein</fullName>
    </recommendedName>
</protein>
<dbReference type="AlphaFoldDB" id="A0AAD7NU89"/>
<organism evidence="3 4">
    <name type="scientific">Mycena metata</name>
    <dbReference type="NCBI Taxonomy" id="1033252"/>
    <lineage>
        <taxon>Eukaryota</taxon>
        <taxon>Fungi</taxon>
        <taxon>Dikarya</taxon>
        <taxon>Basidiomycota</taxon>
        <taxon>Agaricomycotina</taxon>
        <taxon>Agaricomycetes</taxon>
        <taxon>Agaricomycetidae</taxon>
        <taxon>Agaricales</taxon>
        <taxon>Marasmiineae</taxon>
        <taxon>Mycenaceae</taxon>
        <taxon>Mycena</taxon>
    </lineage>
</organism>
<feature type="region of interest" description="Disordered" evidence="1">
    <location>
        <begin position="98"/>
        <end position="123"/>
    </location>
</feature>
<evidence type="ECO:0000256" key="1">
    <source>
        <dbReference type="SAM" id="MobiDB-lite"/>
    </source>
</evidence>
<reference evidence="3" key="1">
    <citation type="submission" date="2023-03" db="EMBL/GenBank/DDBJ databases">
        <title>Massive genome expansion in bonnet fungi (Mycena s.s.) driven by repeated elements and novel gene families across ecological guilds.</title>
        <authorList>
            <consortium name="Lawrence Berkeley National Laboratory"/>
            <person name="Harder C.B."/>
            <person name="Miyauchi S."/>
            <person name="Viragh M."/>
            <person name="Kuo A."/>
            <person name="Thoen E."/>
            <person name="Andreopoulos B."/>
            <person name="Lu D."/>
            <person name="Skrede I."/>
            <person name="Drula E."/>
            <person name="Henrissat B."/>
            <person name="Morin E."/>
            <person name="Kohler A."/>
            <person name="Barry K."/>
            <person name="LaButti K."/>
            <person name="Morin E."/>
            <person name="Salamov A."/>
            <person name="Lipzen A."/>
            <person name="Mereny Z."/>
            <person name="Hegedus B."/>
            <person name="Baldrian P."/>
            <person name="Stursova M."/>
            <person name="Weitz H."/>
            <person name="Taylor A."/>
            <person name="Grigoriev I.V."/>
            <person name="Nagy L.G."/>
            <person name="Martin F."/>
            <person name="Kauserud H."/>
        </authorList>
    </citation>
    <scope>NUCLEOTIDE SEQUENCE</scope>
    <source>
        <strain evidence="3">CBHHK182m</strain>
    </source>
</reference>
<evidence type="ECO:0000256" key="2">
    <source>
        <dbReference type="SAM" id="SignalP"/>
    </source>
</evidence>
<gene>
    <name evidence="3" type="ORF">B0H16DRAFT_43508</name>
</gene>
<dbReference type="Proteomes" id="UP001215598">
    <property type="component" value="Unassembled WGS sequence"/>
</dbReference>
<name>A0AAD7NU89_9AGAR</name>
<proteinExistence type="predicted"/>
<feature type="chain" id="PRO_5042022552" description="Secreted protein" evidence="2">
    <location>
        <begin position="17"/>
        <end position="123"/>
    </location>
</feature>
<feature type="signal peptide" evidence="2">
    <location>
        <begin position="1"/>
        <end position="16"/>
    </location>
</feature>
<sequence>MPPLTLTLVIVRLGHGAGLAAGPFPSDNVLCTRGPCVPALNPPDRRPASLAWGRRGGILGHRCECMNLRVSHPGTPLLPRLSSFNTIIATNTEKSFCAPSSRRRGTGAHPHLPSLIIPANQVQ</sequence>
<accession>A0AAD7NU89</accession>
<comment type="caution">
    <text evidence="3">The sequence shown here is derived from an EMBL/GenBank/DDBJ whole genome shotgun (WGS) entry which is preliminary data.</text>
</comment>
<keyword evidence="4" id="KW-1185">Reference proteome</keyword>
<evidence type="ECO:0008006" key="5">
    <source>
        <dbReference type="Google" id="ProtNLM"/>
    </source>
</evidence>